<proteinExistence type="predicted"/>
<name>A0A0S4TYR6_RALSL</name>
<dbReference type="EMBL" id="LN899819">
    <property type="protein sequence ID" value="CUV15015.1"/>
    <property type="molecule type" value="Genomic_DNA"/>
</dbReference>
<reference evidence="1" key="1">
    <citation type="submission" date="2015-10" db="EMBL/GenBank/DDBJ databases">
        <authorList>
            <person name="Gilbert D.G."/>
        </authorList>
    </citation>
    <scope>NUCLEOTIDE SEQUENCE</scope>
    <source>
        <strain evidence="1">Phyl III-seqv23</strain>
    </source>
</reference>
<protein>
    <submittedName>
        <fullName evidence="1">Uncharacterized protein</fullName>
    </submittedName>
</protein>
<dbReference type="AlphaFoldDB" id="A0A0S4TYR6"/>
<accession>A0A0S4TYR6</accession>
<organism evidence="1">
    <name type="scientific">Ralstonia solanacearum</name>
    <name type="common">Pseudomonas solanacearum</name>
    <dbReference type="NCBI Taxonomy" id="305"/>
    <lineage>
        <taxon>Bacteria</taxon>
        <taxon>Pseudomonadati</taxon>
        <taxon>Pseudomonadota</taxon>
        <taxon>Betaproteobacteria</taxon>
        <taxon>Burkholderiales</taxon>
        <taxon>Burkholderiaceae</taxon>
        <taxon>Ralstonia</taxon>
        <taxon>Ralstonia solanacearum species complex</taxon>
    </lineage>
</organism>
<gene>
    <name evidence="1" type="ORF">RUN39_v1_1080008</name>
</gene>
<sequence>MATGAHSFDQGSNQPTGHIMPMRAEQGFYLLGSVIRVEETGMRGGVESSVDVRSTSVGGSAIGGMFPRFG</sequence>
<evidence type="ECO:0000313" key="1">
    <source>
        <dbReference type="EMBL" id="CUV15015.1"/>
    </source>
</evidence>